<reference evidence="2 3" key="1">
    <citation type="submission" date="2012-05" db="EMBL/GenBank/DDBJ databases">
        <title>Finished plasmid 1 of genome of Oscillatoria sp. PCC 7112.</title>
        <authorList>
            <consortium name="US DOE Joint Genome Institute"/>
            <person name="Gugger M."/>
            <person name="Coursin T."/>
            <person name="Rippka R."/>
            <person name="Tandeau De Marsac N."/>
            <person name="Huntemann M."/>
            <person name="Wei C.-L."/>
            <person name="Han J."/>
            <person name="Detter J.C."/>
            <person name="Han C."/>
            <person name="Tapia R."/>
            <person name="Davenport K."/>
            <person name="Daligault H."/>
            <person name="Erkkila T."/>
            <person name="Gu W."/>
            <person name="Munk A.C.C."/>
            <person name="Teshima H."/>
            <person name="Xu Y."/>
            <person name="Chain P."/>
            <person name="Chen A."/>
            <person name="Krypides N."/>
            <person name="Mavromatis K."/>
            <person name="Markowitz V."/>
            <person name="Szeto E."/>
            <person name="Ivanova N."/>
            <person name="Mikhailova N."/>
            <person name="Ovchinnikova G."/>
            <person name="Pagani I."/>
            <person name="Pati A."/>
            <person name="Goodwin L."/>
            <person name="Peters L."/>
            <person name="Pitluck S."/>
            <person name="Woyke T."/>
            <person name="Kerfeld C."/>
        </authorList>
    </citation>
    <scope>NUCLEOTIDE SEQUENCE [LARGE SCALE GENOMIC DNA]</scope>
    <source>
        <strain evidence="2 3">PCC 7112</strain>
        <plasmid evidence="2 3">pOSC7112.01</plasmid>
    </source>
</reference>
<keyword evidence="2" id="KW-0614">Plasmid</keyword>
<dbReference type="GO" id="GO:0003677">
    <property type="term" value="F:DNA binding"/>
    <property type="evidence" value="ECO:0007669"/>
    <property type="project" value="InterPro"/>
</dbReference>
<evidence type="ECO:0000313" key="3">
    <source>
        <dbReference type="Proteomes" id="UP000010478"/>
    </source>
</evidence>
<dbReference type="AlphaFoldDB" id="K9VQU1"/>
<dbReference type="KEGG" id="oni:Osc7112_6289"/>
<geneLocation type="plasmid" evidence="2 3">
    <name>pOSC7112.01</name>
</geneLocation>
<keyword evidence="3" id="KW-1185">Reference proteome</keyword>
<organism evidence="2 3">
    <name type="scientific">Phormidium nigroviride PCC 7112</name>
    <dbReference type="NCBI Taxonomy" id="179408"/>
    <lineage>
        <taxon>Bacteria</taxon>
        <taxon>Bacillati</taxon>
        <taxon>Cyanobacteriota</taxon>
        <taxon>Cyanophyceae</taxon>
        <taxon>Oscillatoriophycideae</taxon>
        <taxon>Oscillatoriales</taxon>
        <taxon>Oscillatoriaceae</taxon>
        <taxon>Phormidium</taxon>
    </lineage>
</organism>
<dbReference type="InterPro" id="IPR001387">
    <property type="entry name" value="Cro/C1-type_HTH"/>
</dbReference>
<proteinExistence type="predicted"/>
<accession>K9VQU1</accession>
<dbReference type="RefSeq" id="WP_015211633.1">
    <property type="nucleotide sequence ID" value="NC_019763.1"/>
</dbReference>
<name>K9VQU1_9CYAN</name>
<sequence>MAKVEFDVESFYAALDSQRQSQRLTWKQVAAQSEVSASTLTRMAQGRRPDVDSLAALLKWSGLQAESFVKGARDTRTESDPLTQITAYLRADRNLTPEGAAALEAILKAGYERLRKDRID</sequence>
<dbReference type="InterPro" id="IPR010982">
    <property type="entry name" value="Lambda_DNA-bd_dom_sf"/>
</dbReference>
<dbReference type="Pfam" id="PF01381">
    <property type="entry name" value="HTH_3"/>
    <property type="match status" value="1"/>
</dbReference>
<dbReference type="OrthoDB" id="513181at2"/>
<protein>
    <recommendedName>
        <fullName evidence="1">HTH cro/C1-type domain-containing protein</fullName>
    </recommendedName>
</protein>
<dbReference type="Gene3D" id="1.10.260.40">
    <property type="entry name" value="lambda repressor-like DNA-binding domains"/>
    <property type="match status" value="1"/>
</dbReference>
<dbReference type="Proteomes" id="UP000010478">
    <property type="component" value="Plasmid pOSC7112.01"/>
</dbReference>
<evidence type="ECO:0000313" key="2">
    <source>
        <dbReference type="EMBL" id="AFZ10458.1"/>
    </source>
</evidence>
<feature type="domain" description="HTH cro/C1-type" evidence="1">
    <location>
        <begin position="18"/>
        <end position="59"/>
    </location>
</feature>
<dbReference type="EMBL" id="CP003615">
    <property type="protein sequence ID" value="AFZ10458.1"/>
    <property type="molecule type" value="Genomic_DNA"/>
</dbReference>
<dbReference type="SUPFAM" id="SSF47413">
    <property type="entry name" value="lambda repressor-like DNA-binding domains"/>
    <property type="match status" value="1"/>
</dbReference>
<evidence type="ECO:0000259" key="1">
    <source>
        <dbReference type="Pfam" id="PF01381"/>
    </source>
</evidence>
<gene>
    <name evidence="2" type="ORF">Osc7112_6289</name>
</gene>
<dbReference type="HOGENOM" id="CLU_164061_0_0_3"/>